<name>A0A8J3YL68_9ACTN</name>
<dbReference type="SUPFAM" id="SSF49384">
    <property type="entry name" value="Carbohydrate-binding domain"/>
    <property type="match status" value="1"/>
</dbReference>
<feature type="region of interest" description="Disordered" evidence="1">
    <location>
        <begin position="560"/>
        <end position="595"/>
    </location>
</feature>
<feature type="compositionally biased region" description="Low complexity" evidence="1">
    <location>
        <begin position="574"/>
        <end position="595"/>
    </location>
</feature>
<dbReference type="InterPro" id="IPR001919">
    <property type="entry name" value="CBD2"/>
</dbReference>
<keyword evidence="5" id="KW-1185">Reference proteome</keyword>
<evidence type="ECO:0000313" key="5">
    <source>
        <dbReference type="Proteomes" id="UP000619260"/>
    </source>
</evidence>
<dbReference type="Proteomes" id="UP000619260">
    <property type="component" value="Unassembled WGS sequence"/>
</dbReference>
<dbReference type="GO" id="GO:0005975">
    <property type="term" value="P:carbohydrate metabolic process"/>
    <property type="evidence" value="ECO:0007669"/>
    <property type="project" value="InterPro"/>
</dbReference>
<dbReference type="AlphaFoldDB" id="A0A8J3YL68"/>
<dbReference type="RefSeq" id="WP_203899546.1">
    <property type="nucleotide sequence ID" value="NZ_BOPF01000009.1"/>
</dbReference>
<proteinExistence type="predicted"/>
<comment type="caution">
    <text evidence="4">The sequence shown here is derived from an EMBL/GenBank/DDBJ whole genome shotgun (WGS) entry which is preliminary data.</text>
</comment>
<dbReference type="GO" id="GO:0030247">
    <property type="term" value="F:polysaccharide binding"/>
    <property type="evidence" value="ECO:0007669"/>
    <property type="project" value="UniProtKB-UniRule"/>
</dbReference>
<evidence type="ECO:0000259" key="3">
    <source>
        <dbReference type="PROSITE" id="PS51173"/>
    </source>
</evidence>
<keyword evidence="2" id="KW-0732">Signal</keyword>
<dbReference type="EMBL" id="BOPF01000009">
    <property type="protein sequence ID" value="GIJ45995.1"/>
    <property type="molecule type" value="Genomic_DNA"/>
</dbReference>
<sequence length="695" mass="74045">MRRLVCGVLLAAAALVVVTVQAPESAADTAAGAGAYTPADMTDADRAKAAESRTELLGDIVFTPPSGTFATAQSVALSTSVAGAQLRYTTDGTLPNASSPVYSAPIALTRTTQVRAQAYVNGAASGAPGTALYVARGSVGTSHDLPLLVLDAYGRGAPGRDYVDAAVLEIQPSGGSATLATAPAVATRAGIHLRGQSSATFPKAPYRLELRGNDDDDADYPLGGMPADSDWVLRGPYPDKTLIHDAFAYGLARDMGLQAPRFAFFEVYLNTDAQPMAANDYMGVYLLTETIKNSKNRLNLKQLDEDDVDPAKITGGYIWKFDWMAAEEPILPCAGNDTTCWHYLEVDDPDPLNATQRTWLTQHLQQFHDMLRSPGFADPATGYPAYIDVGSFIDRTILNELGREMDAYVRSAYFYKDRGGKITAGPVWDYDLSFNTGGFFNNQSTSGWQYQQTRSPSANDWHQRLLQDPSYVDQVRRRWQSLRQGLLSPTALNQRVATLTARLANAAQRNFQRWPILTQAQVGFFVTPTAATWQGQLTVMRDWMAQRAAWLDSAAGWGGTVSPAPSSPGPSSPRPSSAGPSSAAPSSASPSVPAGRACTATYTARGQWPGGFQGEVRVAAGTVAIGGWTVTMTFRNGQTVTQIWEASATSSGATVTARNLSHNGAVAAGSSTTFGFLGAWNGTTNDPPTLTCAAT</sequence>
<dbReference type="InterPro" id="IPR008965">
    <property type="entry name" value="CBM2/CBM3_carb-bd_dom_sf"/>
</dbReference>
<dbReference type="Pfam" id="PF08757">
    <property type="entry name" value="CotH"/>
    <property type="match status" value="1"/>
</dbReference>
<dbReference type="Pfam" id="PF13290">
    <property type="entry name" value="CHB_HEX_C_1"/>
    <property type="match status" value="1"/>
</dbReference>
<dbReference type="InterPro" id="IPR059177">
    <property type="entry name" value="GH29D-like_dom"/>
</dbReference>
<dbReference type="PROSITE" id="PS51173">
    <property type="entry name" value="CBM2"/>
    <property type="match status" value="1"/>
</dbReference>
<feature type="chain" id="PRO_5035171179" description="CBM2 domain-containing protein" evidence="2">
    <location>
        <begin position="23"/>
        <end position="695"/>
    </location>
</feature>
<evidence type="ECO:0000313" key="4">
    <source>
        <dbReference type="EMBL" id="GIJ45995.1"/>
    </source>
</evidence>
<feature type="signal peptide" evidence="2">
    <location>
        <begin position="1"/>
        <end position="22"/>
    </location>
</feature>
<dbReference type="InterPro" id="IPR014867">
    <property type="entry name" value="Spore_coat_CotH_CotH2/3/7"/>
</dbReference>
<evidence type="ECO:0000256" key="1">
    <source>
        <dbReference type="SAM" id="MobiDB-lite"/>
    </source>
</evidence>
<dbReference type="Pfam" id="PF00553">
    <property type="entry name" value="CBM_2"/>
    <property type="match status" value="1"/>
</dbReference>
<evidence type="ECO:0000256" key="2">
    <source>
        <dbReference type="SAM" id="SignalP"/>
    </source>
</evidence>
<protein>
    <recommendedName>
        <fullName evidence="3">CBM2 domain-containing protein</fullName>
    </recommendedName>
</protein>
<feature type="domain" description="CBM2" evidence="3">
    <location>
        <begin position="591"/>
        <end position="695"/>
    </location>
</feature>
<gene>
    <name evidence="4" type="ORF">Val02_28810</name>
</gene>
<dbReference type="InterPro" id="IPR012291">
    <property type="entry name" value="CBM2_carb-bd_dom_sf"/>
</dbReference>
<dbReference type="GO" id="GO:0004553">
    <property type="term" value="F:hydrolase activity, hydrolyzing O-glycosyl compounds"/>
    <property type="evidence" value="ECO:0007669"/>
    <property type="project" value="InterPro"/>
</dbReference>
<organism evidence="4 5">
    <name type="scientific">Virgisporangium aliadipatigenens</name>
    <dbReference type="NCBI Taxonomy" id="741659"/>
    <lineage>
        <taxon>Bacteria</taxon>
        <taxon>Bacillati</taxon>
        <taxon>Actinomycetota</taxon>
        <taxon>Actinomycetes</taxon>
        <taxon>Micromonosporales</taxon>
        <taxon>Micromonosporaceae</taxon>
        <taxon>Virgisporangium</taxon>
    </lineage>
</organism>
<dbReference type="Gene3D" id="2.60.40.290">
    <property type="match status" value="1"/>
</dbReference>
<accession>A0A8J3YL68</accession>
<dbReference type="SMART" id="SM00637">
    <property type="entry name" value="CBD_II"/>
    <property type="match status" value="1"/>
</dbReference>
<reference evidence="4" key="1">
    <citation type="submission" date="2021-01" db="EMBL/GenBank/DDBJ databases">
        <title>Whole genome shotgun sequence of Virgisporangium aliadipatigenens NBRC 105644.</title>
        <authorList>
            <person name="Komaki H."/>
            <person name="Tamura T."/>
        </authorList>
    </citation>
    <scope>NUCLEOTIDE SEQUENCE</scope>
    <source>
        <strain evidence="4">NBRC 105644</strain>
    </source>
</reference>